<keyword evidence="3 5" id="KW-0067">ATP-binding</keyword>
<organism evidence="5 6">
    <name type="scientific">Stella humosa</name>
    <dbReference type="NCBI Taxonomy" id="94"/>
    <lineage>
        <taxon>Bacteria</taxon>
        <taxon>Pseudomonadati</taxon>
        <taxon>Pseudomonadota</taxon>
        <taxon>Alphaproteobacteria</taxon>
        <taxon>Rhodospirillales</taxon>
        <taxon>Stellaceae</taxon>
        <taxon>Stella</taxon>
    </lineage>
</organism>
<feature type="domain" description="ABC transporter" evidence="4">
    <location>
        <begin position="5"/>
        <end position="252"/>
    </location>
</feature>
<dbReference type="InterPro" id="IPR003439">
    <property type="entry name" value="ABC_transporter-like_ATP-bd"/>
</dbReference>
<dbReference type="PANTHER" id="PTHR45772">
    <property type="entry name" value="CONSERVED COMPONENT OF ABC TRANSPORTER FOR NATURAL AMINO ACIDS-RELATED"/>
    <property type="match status" value="1"/>
</dbReference>
<dbReference type="CDD" id="cd03219">
    <property type="entry name" value="ABC_Mj1267_LivG_branched"/>
    <property type="match status" value="1"/>
</dbReference>
<dbReference type="InterPro" id="IPR032823">
    <property type="entry name" value="BCA_ABC_TP_C"/>
</dbReference>
<gene>
    <name evidence="5" type="ORF">EDC65_2104</name>
</gene>
<dbReference type="PROSITE" id="PS50893">
    <property type="entry name" value="ABC_TRANSPORTER_2"/>
    <property type="match status" value="1"/>
</dbReference>
<dbReference type="EMBL" id="RJKX01000013">
    <property type="protein sequence ID" value="ROQ00308.1"/>
    <property type="molecule type" value="Genomic_DNA"/>
</dbReference>
<keyword evidence="2" id="KW-0547">Nucleotide-binding</keyword>
<dbReference type="Pfam" id="PF00005">
    <property type="entry name" value="ABC_tran"/>
    <property type="match status" value="1"/>
</dbReference>
<keyword evidence="1" id="KW-0813">Transport</keyword>
<dbReference type="InterPro" id="IPR027417">
    <property type="entry name" value="P-loop_NTPase"/>
</dbReference>
<proteinExistence type="predicted"/>
<evidence type="ECO:0000313" key="6">
    <source>
        <dbReference type="Proteomes" id="UP000278222"/>
    </source>
</evidence>
<reference evidence="5 6" key="1">
    <citation type="submission" date="2018-11" db="EMBL/GenBank/DDBJ databases">
        <title>Genomic Encyclopedia of Type Strains, Phase IV (KMG-IV): sequencing the most valuable type-strain genomes for metagenomic binning, comparative biology and taxonomic classification.</title>
        <authorList>
            <person name="Goeker M."/>
        </authorList>
    </citation>
    <scope>NUCLEOTIDE SEQUENCE [LARGE SCALE GENOMIC DNA]</scope>
    <source>
        <strain evidence="5 6">DSM 5900</strain>
    </source>
</reference>
<dbReference type="Proteomes" id="UP000278222">
    <property type="component" value="Unassembled WGS sequence"/>
</dbReference>
<evidence type="ECO:0000259" key="4">
    <source>
        <dbReference type="PROSITE" id="PS50893"/>
    </source>
</evidence>
<comment type="caution">
    <text evidence="5">The sequence shown here is derived from an EMBL/GenBank/DDBJ whole genome shotgun (WGS) entry which is preliminary data.</text>
</comment>
<dbReference type="OrthoDB" id="9810077at2"/>
<dbReference type="RefSeq" id="WP_123689603.1">
    <property type="nucleotide sequence ID" value="NZ_AP019700.1"/>
</dbReference>
<dbReference type="InterPro" id="IPR003593">
    <property type="entry name" value="AAA+_ATPase"/>
</dbReference>
<dbReference type="Gene3D" id="3.40.50.300">
    <property type="entry name" value="P-loop containing nucleotide triphosphate hydrolases"/>
    <property type="match status" value="1"/>
</dbReference>
<protein>
    <submittedName>
        <fullName evidence="5">Amino acid/amide ABC transporter ATP-binding protein 1 (HAAT family)</fullName>
    </submittedName>
</protein>
<accession>A0A3N1M9I7</accession>
<dbReference type="InterPro" id="IPR051120">
    <property type="entry name" value="ABC_AA/LPS_Transport"/>
</dbReference>
<name>A0A3N1M9I7_9PROT</name>
<dbReference type="SUPFAM" id="SSF52540">
    <property type="entry name" value="P-loop containing nucleoside triphosphate hydrolases"/>
    <property type="match status" value="1"/>
</dbReference>
<dbReference type="FunFam" id="3.40.50.300:FF:000421">
    <property type="entry name" value="Branched-chain amino acid ABC transporter ATP-binding protein"/>
    <property type="match status" value="1"/>
</dbReference>
<keyword evidence="6" id="KW-1185">Reference proteome</keyword>
<evidence type="ECO:0000256" key="3">
    <source>
        <dbReference type="ARBA" id="ARBA00022840"/>
    </source>
</evidence>
<dbReference type="AlphaFoldDB" id="A0A3N1M9I7"/>
<dbReference type="GO" id="GO:0005886">
    <property type="term" value="C:plasma membrane"/>
    <property type="evidence" value="ECO:0007669"/>
    <property type="project" value="TreeGrafter"/>
</dbReference>
<evidence type="ECO:0000313" key="5">
    <source>
        <dbReference type="EMBL" id="ROQ00308.1"/>
    </source>
</evidence>
<evidence type="ECO:0000256" key="2">
    <source>
        <dbReference type="ARBA" id="ARBA00022741"/>
    </source>
</evidence>
<dbReference type="PANTHER" id="PTHR45772:SF9">
    <property type="entry name" value="CONSERVED COMPONENT OF ABC TRANSPORTER FOR NATURAL AMINO ACIDS"/>
    <property type="match status" value="1"/>
</dbReference>
<dbReference type="GO" id="GO:0005524">
    <property type="term" value="F:ATP binding"/>
    <property type="evidence" value="ECO:0007669"/>
    <property type="project" value="UniProtKB-KW"/>
</dbReference>
<evidence type="ECO:0000256" key="1">
    <source>
        <dbReference type="ARBA" id="ARBA00022448"/>
    </source>
</evidence>
<sequence>MTMLLELEGVTKRFGGLTALDGASLDVRQGEVRGLIGPNGSGKSTLFHVVTGVHRPDGGRITFDGHPIAGRPTEAIAQLGLARTFQDIQLFYDMTVLENAMIGCHRLTRAGALAAMVGRRWVRAEEAAIVERAMDALAVVGLADQAREPARRIPYGHQRLLEIARALAAEPKLMILDEPAAGMNPSETRSLMDQIGRIVDRGVTVFLVEHNMKMVMDICQRITVLNYGRVIATGTPTEVQADAQVIEAYLGGTAV</sequence>
<dbReference type="Pfam" id="PF12399">
    <property type="entry name" value="BCA_ABC_TP_C"/>
    <property type="match status" value="1"/>
</dbReference>
<dbReference type="SMART" id="SM00382">
    <property type="entry name" value="AAA"/>
    <property type="match status" value="1"/>
</dbReference>
<dbReference type="GO" id="GO:0016887">
    <property type="term" value="F:ATP hydrolysis activity"/>
    <property type="evidence" value="ECO:0007669"/>
    <property type="project" value="InterPro"/>
</dbReference>